<gene>
    <name evidence="5" type="ORF">BJ322DRAFT_532518</name>
</gene>
<proteinExistence type="predicted"/>
<accession>A0A9P6HKX6</accession>
<keyword evidence="2" id="KW-0067">ATP-binding</keyword>
<dbReference type="AlphaFoldDB" id="A0A9P6HKX6"/>
<feature type="compositionally biased region" description="Low complexity" evidence="3">
    <location>
        <begin position="679"/>
        <end position="688"/>
    </location>
</feature>
<evidence type="ECO:0000259" key="4">
    <source>
        <dbReference type="PROSITE" id="PS50011"/>
    </source>
</evidence>
<dbReference type="GO" id="GO:0005524">
    <property type="term" value="F:ATP binding"/>
    <property type="evidence" value="ECO:0007669"/>
    <property type="project" value="UniProtKB-KW"/>
</dbReference>
<organism evidence="5 6">
    <name type="scientific">Thelephora terrestris</name>
    <dbReference type="NCBI Taxonomy" id="56493"/>
    <lineage>
        <taxon>Eukaryota</taxon>
        <taxon>Fungi</taxon>
        <taxon>Dikarya</taxon>
        <taxon>Basidiomycota</taxon>
        <taxon>Agaricomycotina</taxon>
        <taxon>Agaricomycetes</taxon>
        <taxon>Thelephorales</taxon>
        <taxon>Thelephoraceae</taxon>
        <taxon>Thelephora</taxon>
    </lineage>
</organism>
<dbReference type="GO" id="GO:0004674">
    <property type="term" value="F:protein serine/threonine kinase activity"/>
    <property type="evidence" value="ECO:0007669"/>
    <property type="project" value="TreeGrafter"/>
</dbReference>
<name>A0A9P6HKX6_9AGAM</name>
<dbReference type="InterPro" id="IPR008271">
    <property type="entry name" value="Ser/Thr_kinase_AS"/>
</dbReference>
<dbReference type="PANTHER" id="PTHR44329:SF298">
    <property type="entry name" value="MIXED LINEAGE KINASE DOMAIN-LIKE PROTEIN"/>
    <property type="match status" value="1"/>
</dbReference>
<dbReference type="Pfam" id="PF07714">
    <property type="entry name" value="PK_Tyr_Ser-Thr"/>
    <property type="match status" value="2"/>
</dbReference>
<comment type="caution">
    <text evidence="5">The sequence shown here is derived from an EMBL/GenBank/DDBJ whole genome shotgun (WGS) entry which is preliminary data.</text>
</comment>
<dbReference type="InterPro" id="IPR051681">
    <property type="entry name" value="Ser/Thr_Kinases-Pseudokinases"/>
</dbReference>
<keyword evidence="5" id="KW-0418">Kinase</keyword>
<dbReference type="Gene3D" id="1.10.510.10">
    <property type="entry name" value="Transferase(Phosphotransferase) domain 1"/>
    <property type="match status" value="2"/>
</dbReference>
<dbReference type="SUPFAM" id="SSF56112">
    <property type="entry name" value="Protein kinase-like (PK-like)"/>
    <property type="match status" value="2"/>
</dbReference>
<feature type="region of interest" description="Disordered" evidence="3">
    <location>
        <begin position="663"/>
        <end position="706"/>
    </location>
</feature>
<dbReference type="EMBL" id="WIUZ02000003">
    <property type="protein sequence ID" value="KAF9789398.1"/>
    <property type="molecule type" value="Genomic_DNA"/>
</dbReference>
<feature type="domain" description="Protein kinase" evidence="4">
    <location>
        <begin position="38"/>
        <end position="301"/>
    </location>
</feature>
<evidence type="ECO:0000256" key="1">
    <source>
        <dbReference type="ARBA" id="ARBA00022741"/>
    </source>
</evidence>
<feature type="domain" description="Protein kinase" evidence="4">
    <location>
        <begin position="397"/>
        <end position="659"/>
    </location>
</feature>
<dbReference type="OrthoDB" id="4062651at2759"/>
<dbReference type="InterPro" id="IPR001245">
    <property type="entry name" value="Ser-Thr/Tyr_kinase_cat_dom"/>
</dbReference>
<evidence type="ECO:0000313" key="6">
    <source>
        <dbReference type="Proteomes" id="UP000736335"/>
    </source>
</evidence>
<sequence length="706" mass="79605">MSDSLEPRLRQTCLSVLCKICSRQTLLPRSLQILPRYDRSEYPLCSGGFSDVWMGEHQGTKVAVKVLRVTIKKLNMVQRRFCKEVIMWKSLCHPKVLPLLGVMMEKQRFAMISEWMDNGNINEFIEEHRNINRFELLKDVTRGLLYLHDQAMIHADLKGANILIDRSWHARLADFGLLTFVSDPTNPTGSISTANFGGTTRWMGPELLDPTRFGFEDSRPTKESDCYALGMVILEVLSGQDPFAHDSAIIVMGKVLNGERPERPKEAWFTNDIWGTLGQCWSSQPETRPTIGAVLQCLERVSLATTMSSRQRLISRSFSHGELPFLLETALWTREPARIVQSLQGCNTQDSIDVLHEVLGKLSLPPGIRKECLQSLRELCGCHALFPTSLKIRLDNIQADGVLYRGGSADVLKHNHQGQEVAVKTLRISSDADLEVITHKFCKEFVLWNALRHPKMLPLIGVIMTGTQFTMVSEWMPNGNINQFVKEHQGVNRFELLKDVAEGLIYMHGQGVIHGDLKGGNILVDQGCHARIADFGLTILSDSTILNLCTQRGTTRWMSPELFGLELQDCNPTKFSDCYALGMVIYEVLNLRIPFYEYRTLAIPGKVVRGDRPERPKGVDGIWFTENVWGVLECCWVPKPQGRPSIEVVLRCLEESSTFWVPPTPQHTTESADTCGVTSPSRSASSQSTEKFNREDFAGTTEKVRR</sequence>
<keyword evidence="5" id="KW-0808">Transferase</keyword>
<keyword evidence="6" id="KW-1185">Reference proteome</keyword>
<evidence type="ECO:0000256" key="2">
    <source>
        <dbReference type="ARBA" id="ARBA00022840"/>
    </source>
</evidence>
<dbReference type="PROSITE" id="PS50011">
    <property type="entry name" value="PROTEIN_KINASE_DOM"/>
    <property type="match status" value="2"/>
</dbReference>
<feature type="compositionally biased region" description="Polar residues" evidence="3">
    <location>
        <begin position="666"/>
        <end position="678"/>
    </location>
</feature>
<dbReference type="Proteomes" id="UP000736335">
    <property type="component" value="Unassembled WGS sequence"/>
</dbReference>
<evidence type="ECO:0000256" key="3">
    <source>
        <dbReference type="SAM" id="MobiDB-lite"/>
    </source>
</evidence>
<reference evidence="5" key="2">
    <citation type="submission" date="2020-11" db="EMBL/GenBank/DDBJ databases">
        <authorList>
            <consortium name="DOE Joint Genome Institute"/>
            <person name="Kuo A."/>
            <person name="Miyauchi S."/>
            <person name="Kiss E."/>
            <person name="Drula E."/>
            <person name="Kohler A."/>
            <person name="Sanchez-Garcia M."/>
            <person name="Andreopoulos B."/>
            <person name="Barry K.W."/>
            <person name="Bonito G."/>
            <person name="Buee M."/>
            <person name="Carver A."/>
            <person name="Chen C."/>
            <person name="Cichocki N."/>
            <person name="Clum A."/>
            <person name="Culley D."/>
            <person name="Crous P.W."/>
            <person name="Fauchery L."/>
            <person name="Girlanda M."/>
            <person name="Hayes R."/>
            <person name="Keri Z."/>
            <person name="Labutti K."/>
            <person name="Lipzen A."/>
            <person name="Lombard V."/>
            <person name="Magnuson J."/>
            <person name="Maillard F."/>
            <person name="Morin E."/>
            <person name="Murat C."/>
            <person name="Nolan M."/>
            <person name="Ohm R."/>
            <person name="Pangilinan J."/>
            <person name="Pereira M."/>
            <person name="Perotto S."/>
            <person name="Peter M."/>
            <person name="Riley R."/>
            <person name="Sitrit Y."/>
            <person name="Stielow B."/>
            <person name="Szollosi G."/>
            <person name="Zifcakova L."/>
            <person name="Stursova M."/>
            <person name="Spatafora J.W."/>
            <person name="Tedersoo L."/>
            <person name="Vaario L.-M."/>
            <person name="Yamada A."/>
            <person name="Yan M."/>
            <person name="Wang P."/>
            <person name="Xu J."/>
            <person name="Bruns T."/>
            <person name="Baldrian P."/>
            <person name="Vilgalys R."/>
            <person name="Henrissat B."/>
            <person name="Grigoriev I.V."/>
            <person name="Hibbett D."/>
            <person name="Nagy L.G."/>
            <person name="Martin F.M."/>
        </authorList>
    </citation>
    <scope>NUCLEOTIDE SEQUENCE</scope>
    <source>
        <strain evidence="5">UH-Tt-Lm1</strain>
    </source>
</reference>
<dbReference type="InterPro" id="IPR000719">
    <property type="entry name" value="Prot_kinase_dom"/>
</dbReference>
<dbReference type="PROSITE" id="PS00108">
    <property type="entry name" value="PROTEIN_KINASE_ST"/>
    <property type="match status" value="2"/>
</dbReference>
<evidence type="ECO:0000313" key="5">
    <source>
        <dbReference type="EMBL" id="KAF9789398.1"/>
    </source>
</evidence>
<dbReference type="SMART" id="SM00220">
    <property type="entry name" value="S_TKc"/>
    <property type="match status" value="2"/>
</dbReference>
<protein>
    <submittedName>
        <fullName evidence="5">Kinase-like domain-containing protein</fullName>
    </submittedName>
</protein>
<dbReference type="PANTHER" id="PTHR44329">
    <property type="entry name" value="SERINE/THREONINE-PROTEIN KINASE TNNI3K-RELATED"/>
    <property type="match status" value="1"/>
</dbReference>
<keyword evidence="1" id="KW-0547">Nucleotide-binding</keyword>
<dbReference type="InterPro" id="IPR011009">
    <property type="entry name" value="Kinase-like_dom_sf"/>
</dbReference>
<reference evidence="5" key="1">
    <citation type="journal article" date="2020" name="Nat. Commun.">
        <title>Large-scale genome sequencing of mycorrhizal fungi provides insights into the early evolution of symbiotic traits.</title>
        <authorList>
            <person name="Miyauchi S."/>
            <person name="Kiss E."/>
            <person name="Kuo A."/>
            <person name="Drula E."/>
            <person name="Kohler A."/>
            <person name="Sanchez-Garcia M."/>
            <person name="Morin E."/>
            <person name="Andreopoulos B."/>
            <person name="Barry K.W."/>
            <person name="Bonito G."/>
            <person name="Buee M."/>
            <person name="Carver A."/>
            <person name="Chen C."/>
            <person name="Cichocki N."/>
            <person name="Clum A."/>
            <person name="Culley D."/>
            <person name="Crous P.W."/>
            <person name="Fauchery L."/>
            <person name="Girlanda M."/>
            <person name="Hayes R.D."/>
            <person name="Keri Z."/>
            <person name="LaButti K."/>
            <person name="Lipzen A."/>
            <person name="Lombard V."/>
            <person name="Magnuson J."/>
            <person name="Maillard F."/>
            <person name="Murat C."/>
            <person name="Nolan M."/>
            <person name="Ohm R.A."/>
            <person name="Pangilinan J."/>
            <person name="Pereira M.F."/>
            <person name="Perotto S."/>
            <person name="Peter M."/>
            <person name="Pfister S."/>
            <person name="Riley R."/>
            <person name="Sitrit Y."/>
            <person name="Stielow J.B."/>
            <person name="Szollosi G."/>
            <person name="Zifcakova L."/>
            <person name="Stursova M."/>
            <person name="Spatafora J.W."/>
            <person name="Tedersoo L."/>
            <person name="Vaario L.M."/>
            <person name="Yamada A."/>
            <person name="Yan M."/>
            <person name="Wang P."/>
            <person name="Xu J."/>
            <person name="Bruns T."/>
            <person name="Baldrian P."/>
            <person name="Vilgalys R."/>
            <person name="Dunand C."/>
            <person name="Henrissat B."/>
            <person name="Grigoriev I.V."/>
            <person name="Hibbett D."/>
            <person name="Nagy L.G."/>
            <person name="Martin F.M."/>
        </authorList>
    </citation>
    <scope>NUCLEOTIDE SEQUENCE</scope>
    <source>
        <strain evidence="5">UH-Tt-Lm1</strain>
    </source>
</reference>